<gene>
    <name evidence="2" type="ORF">SMN809_LOCUS58796</name>
</gene>
<feature type="region of interest" description="Disordered" evidence="1">
    <location>
        <begin position="1"/>
        <end position="59"/>
    </location>
</feature>
<comment type="caution">
    <text evidence="2">The sequence shown here is derived from an EMBL/GenBank/DDBJ whole genome shotgun (WGS) entry which is preliminary data.</text>
</comment>
<feature type="non-terminal residue" evidence="2">
    <location>
        <position position="59"/>
    </location>
</feature>
<feature type="compositionally biased region" description="Polar residues" evidence="1">
    <location>
        <begin position="1"/>
        <end position="19"/>
    </location>
</feature>
<accession>A0A8S3DVL6</accession>
<evidence type="ECO:0000256" key="1">
    <source>
        <dbReference type="SAM" id="MobiDB-lite"/>
    </source>
</evidence>
<organism evidence="2 3">
    <name type="scientific">Rotaria magnacalcarata</name>
    <dbReference type="NCBI Taxonomy" id="392030"/>
    <lineage>
        <taxon>Eukaryota</taxon>
        <taxon>Metazoa</taxon>
        <taxon>Spiralia</taxon>
        <taxon>Gnathifera</taxon>
        <taxon>Rotifera</taxon>
        <taxon>Eurotatoria</taxon>
        <taxon>Bdelloidea</taxon>
        <taxon>Philodinida</taxon>
        <taxon>Philodinidae</taxon>
        <taxon>Rotaria</taxon>
    </lineage>
</organism>
<name>A0A8S3DVL6_9BILA</name>
<dbReference type="Proteomes" id="UP000676336">
    <property type="component" value="Unassembled WGS sequence"/>
</dbReference>
<evidence type="ECO:0000313" key="2">
    <source>
        <dbReference type="EMBL" id="CAF5043795.1"/>
    </source>
</evidence>
<sequence length="59" mass="6665">LVSSPKRPNQENRPSTLTARTFDDPSFFRTQRRVTTVSSPISSDDEEVIDGGEEVSLRR</sequence>
<evidence type="ECO:0000313" key="3">
    <source>
        <dbReference type="Proteomes" id="UP000676336"/>
    </source>
</evidence>
<feature type="compositionally biased region" description="Acidic residues" evidence="1">
    <location>
        <begin position="43"/>
        <end position="53"/>
    </location>
</feature>
<protein>
    <submittedName>
        <fullName evidence="2">Uncharacterized protein</fullName>
    </submittedName>
</protein>
<dbReference type="EMBL" id="CAJOBI010222006">
    <property type="protein sequence ID" value="CAF5043795.1"/>
    <property type="molecule type" value="Genomic_DNA"/>
</dbReference>
<dbReference type="AlphaFoldDB" id="A0A8S3DVL6"/>
<proteinExistence type="predicted"/>
<reference evidence="2" key="1">
    <citation type="submission" date="2021-02" db="EMBL/GenBank/DDBJ databases">
        <authorList>
            <person name="Nowell W R."/>
        </authorList>
    </citation>
    <scope>NUCLEOTIDE SEQUENCE</scope>
</reference>
<feature type="non-terminal residue" evidence="2">
    <location>
        <position position="1"/>
    </location>
</feature>